<dbReference type="CDD" id="cd04301">
    <property type="entry name" value="NAT_SF"/>
    <property type="match status" value="1"/>
</dbReference>
<dbReference type="EMBL" id="JAMWMR010000004">
    <property type="protein sequence ID" value="MCN9240592.1"/>
    <property type="molecule type" value="Genomic_DNA"/>
</dbReference>
<dbReference type="Pfam" id="PF00583">
    <property type="entry name" value="Acetyltransf_1"/>
    <property type="match status" value="1"/>
</dbReference>
<feature type="domain" description="N-acetyltransferase" evidence="1">
    <location>
        <begin position="149"/>
        <end position="311"/>
    </location>
</feature>
<sequence length="324" mass="35103">MTEFNALDDSTAWQKEFEQRLRASYTAAGLGEAAVEHMLENACDGIGDWTVVELADEGTRIGHLAVVVADDRGTRAGRIGDLRVAAAHAGRGHEQAARDWAQRWCAERGARQVNVRLTEPAGELYDGYTVRGQARVRSVTSSPAPLGGLTARPMTRAEYPEWFAAERDAYISDIVRSGALSPEEAVRKSDRDFAKTLPEGLATPDNAFLVLEVAGERVGTGWLKHGHLPGVTYGYSLHVEERHRGKGYGRAAMAAGERVTFEAGDSALMFSVWGGNEVAMNLYTSAGYHVLEEHRSLDLPDAAAWRGATLGEQGHASPTERLSA</sequence>
<dbReference type="SUPFAM" id="SSF55729">
    <property type="entry name" value="Acyl-CoA N-acyltransferases (Nat)"/>
    <property type="match status" value="2"/>
</dbReference>
<reference evidence="2 3" key="1">
    <citation type="submission" date="2022-05" db="EMBL/GenBank/DDBJ databases">
        <title>Streptomyces sp. nov. RY43-2 isolated from soil of a peat swamp forest.</title>
        <authorList>
            <person name="Kanchanasin P."/>
            <person name="Tanasupawat S."/>
            <person name="Phongsopitanun W."/>
        </authorList>
    </citation>
    <scope>NUCLEOTIDE SEQUENCE [LARGE SCALE GENOMIC DNA]</scope>
    <source>
        <strain evidence="2 3">RY43-2</strain>
    </source>
</reference>
<dbReference type="Gene3D" id="3.40.630.30">
    <property type="match status" value="2"/>
</dbReference>
<dbReference type="InterPro" id="IPR016181">
    <property type="entry name" value="Acyl_CoA_acyltransferase"/>
</dbReference>
<evidence type="ECO:0000259" key="1">
    <source>
        <dbReference type="PROSITE" id="PS51186"/>
    </source>
</evidence>
<organism evidence="2 3">
    <name type="scientific">Streptomyces macrolidinus</name>
    <dbReference type="NCBI Taxonomy" id="2952607"/>
    <lineage>
        <taxon>Bacteria</taxon>
        <taxon>Bacillati</taxon>
        <taxon>Actinomycetota</taxon>
        <taxon>Actinomycetes</taxon>
        <taxon>Kitasatosporales</taxon>
        <taxon>Streptomycetaceae</taxon>
        <taxon>Streptomyces</taxon>
    </lineage>
</organism>
<evidence type="ECO:0000313" key="2">
    <source>
        <dbReference type="EMBL" id="MCN9240592.1"/>
    </source>
</evidence>
<proteinExistence type="predicted"/>
<dbReference type="Proteomes" id="UP001523219">
    <property type="component" value="Unassembled WGS sequence"/>
</dbReference>
<dbReference type="PROSITE" id="PS51186">
    <property type="entry name" value="GNAT"/>
    <property type="match status" value="1"/>
</dbReference>
<evidence type="ECO:0000313" key="3">
    <source>
        <dbReference type="Proteomes" id="UP001523219"/>
    </source>
</evidence>
<accession>A0ABT0ZA04</accession>
<name>A0ABT0ZA04_9ACTN</name>
<keyword evidence="3" id="KW-1185">Reference proteome</keyword>
<comment type="caution">
    <text evidence="2">The sequence shown here is derived from an EMBL/GenBank/DDBJ whole genome shotgun (WGS) entry which is preliminary data.</text>
</comment>
<dbReference type="RefSeq" id="WP_252423115.1">
    <property type="nucleotide sequence ID" value="NZ_JAMWMR010000004.1"/>
</dbReference>
<protein>
    <submittedName>
        <fullName evidence="2">GNAT family N-acetyltransferase</fullName>
    </submittedName>
</protein>
<dbReference type="InterPro" id="IPR000182">
    <property type="entry name" value="GNAT_dom"/>
</dbReference>
<gene>
    <name evidence="2" type="ORF">NGF19_07250</name>
</gene>